<name>A0A2S4RR39_CITAM</name>
<evidence type="ECO:0000256" key="1">
    <source>
        <dbReference type="SAM" id="Phobius"/>
    </source>
</evidence>
<dbReference type="InterPro" id="IPR049599">
    <property type="entry name" value="TraX-like"/>
</dbReference>
<protein>
    <recommendedName>
        <fullName evidence="4">Conjugal transfer protein TraX</fullName>
    </recommendedName>
</protein>
<dbReference type="NCBIfam" id="NF033887">
    <property type="entry name" value="conj_TraX"/>
    <property type="match status" value="1"/>
</dbReference>
<accession>A0A2S4RR39</accession>
<dbReference type="RefSeq" id="WP_103780234.1">
    <property type="nucleotide sequence ID" value="NZ_PQLX01000013.1"/>
</dbReference>
<evidence type="ECO:0000313" key="2">
    <source>
        <dbReference type="EMBL" id="POU61157.1"/>
    </source>
</evidence>
<keyword evidence="1" id="KW-0472">Membrane</keyword>
<organism evidence="2 3">
    <name type="scientific">Citrobacter amalonaticus</name>
    <dbReference type="NCBI Taxonomy" id="35703"/>
    <lineage>
        <taxon>Bacteria</taxon>
        <taxon>Pseudomonadati</taxon>
        <taxon>Pseudomonadota</taxon>
        <taxon>Gammaproteobacteria</taxon>
        <taxon>Enterobacterales</taxon>
        <taxon>Enterobacteriaceae</taxon>
        <taxon>Citrobacter</taxon>
    </lineage>
</organism>
<evidence type="ECO:0008006" key="4">
    <source>
        <dbReference type="Google" id="ProtNLM"/>
    </source>
</evidence>
<dbReference type="Proteomes" id="UP000237003">
    <property type="component" value="Unassembled WGS sequence"/>
</dbReference>
<keyword evidence="1" id="KW-1133">Transmembrane helix</keyword>
<sequence length="172" mass="19950">MKMKTGLYWLANIFLPLSDMRYTKNKIIPSFAKQLQRMRVAKKLMERRRRQPGLTWEEAVAASGMDTDNIAHRQLRRKRQYLAMAGIPILLAAGLLLAVLASGIYVAPLLIRVGVMIVVLLGLGSIPLLQAIICTWRLWQLREHRVSVEEKGTFTDFRRETHWIRMTLLPWR</sequence>
<evidence type="ECO:0000313" key="3">
    <source>
        <dbReference type="Proteomes" id="UP000237003"/>
    </source>
</evidence>
<proteinExistence type="predicted"/>
<dbReference type="OrthoDB" id="6638409at2"/>
<comment type="caution">
    <text evidence="2">The sequence shown here is derived from an EMBL/GenBank/DDBJ whole genome shotgun (WGS) entry which is preliminary data.</text>
</comment>
<gene>
    <name evidence="2" type="ORF">C3430_24395</name>
</gene>
<dbReference type="EMBL" id="PQLX01000013">
    <property type="protein sequence ID" value="POU61157.1"/>
    <property type="molecule type" value="Genomic_DNA"/>
</dbReference>
<dbReference type="AlphaFoldDB" id="A0A2S4RR39"/>
<keyword evidence="1" id="KW-0812">Transmembrane</keyword>
<feature type="transmembrane region" description="Helical" evidence="1">
    <location>
        <begin position="81"/>
        <end position="107"/>
    </location>
</feature>
<feature type="transmembrane region" description="Helical" evidence="1">
    <location>
        <begin position="113"/>
        <end position="136"/>
    </location>
</feature>
<reference evidence="2 3" key="1">
    <citation type="submission" date="2018-01" db="EMBL/GenBank/DDBJ databases">
        <title>Complete genome sequences of 14 Citrobacter spp. isolated from plant in Canada.</title>
        <authorList>
            <person name="Bhandare S.G."/>
            <person name="Colavecchio A."/>
            <person name="Jeukens J."/>
            <person name="Emond-Rheault J.-G."/>
            <person name="Freschi L."/>
            <person name="Hamel J."/>
            <person name="Kukavica-Ibrulj I."/>
            <person name="Levesque R."/>
            <person name="Goodridge L."/>
        </authorList>
    </citation>
    <scope>NUCLEOTIDE SEQUENCE [LARGE SCALE GENOMIC DNA]</scope>
    <source>
        <strain evidence="2 3">S1285</strain>
    </source>
</reference>